<accession>T1GHQ5</accession>
<dbReference type="HOGENOM" id="CLU_2657323_0_0_1"/>
<feature type="signal peptide" evidence="1">
    <location>
        <begin position="1"/>
        <end position="27"/>
    </location>
</feature>
<protein>
    <submittedName>
        <fullName evidence="2">Uncharacterized protein</fullName>
    </submittedName>
</protein>
<dbReference type="Proteomes" id="UP000015102">
    <property type="component" value="Unassembled WGS sequence"/>
</dbReference>
<dbReference type="EnsemblMetazoa" id="MESCA002963-RA">
    <property type="protein sequence ID" value="MESCA002963-PA"/>
    <property type="gene ID" value="MESCA002963"/>
</dbReference>
<organism evidence="2 3">
    <name type="scientific">Megaselia scalaris</name>
    <name type="common">Humpbacked fly</name>
    <name type="synonym">Phora scalaris</name>
    <dbReference type="NCBI Taxonomy" id="36166"/>
    <lineage>
        <taxon>Eukaryota</taxon>
        <taxon>Metazoa</taxon>
        <taxon>Ecdysozoa</taxon>
        <taxon>Arthropoda</taxon>
        <taxon>Hexapoda</taxon>
        <taxon>Insecta</taxon>
        <taxon>Pterygota</taxon>
        <taxon>Neoptera</taxon>
        <taxon>Endopterygota</taxon>
        <taxon>Diptera</taxon>
        <taxon>Brachycera</taxon>
        <taxon>Muscomorpha</taxon>
        <taxon>Platypezoidea</taxon>
        <taxon>Phoridae</taxon>
        <taxon>Megaseliini</taxon>
        <taxon>Megaselia</taxon>
    </lineage>
</organism>
<evidence type="ECO:0000313" key="3">
    <source>
        <dbReference type="Proteomes" id="UP000015102"/>
    </source>
</evidence>
<evidence type="ECO:0000256" key="1">
    <source>
        <dbReference type="SAM" id="SignalP"/>
    </source>
</evidence>
<dbReference type="EMBL" id="CAQQ02188594">
    <property type="status" value="NOT_ANNOTATED_CDS"/>
    <property type="molecule type" value="Genomic_DNA"/>
</dbReference>
<sequence length="76" mass="8615">MVRVNVFNSLYASLCLLIILVVVSSYAAPMPSGDNTAYYNEVEETPEDLLMELLARSTELSTKREETLKRFKNNIV</sequence>
<reference evidence="2" key="2">
    <citation type="submission" date="2015-06" db="UniProtKB">
        <authorList>
            <consortium name="EnsemblMetazoa"/>
        </authorList>
    </citation>
    <scope>IDENTIFICATION</scope>
</reference>
<keyword evidence="3" id="KW-1185">Reference proteome</keyword>
<proteinExistence type="predicted"/>
<dbReference type="AlphaFoldDB" id="T1GHQ5"/>
<keyword evidence="1" id="KW-0732">Signal</keyword>
<name>T1GHQ5_MEGSC</name>
<reference evidence="3" key="1">
    <citation type="submission" date="2013-02" db="EMBL/GenBank/DDBJ databases">
        <authorList>
            <person name="Hughes D."/>
        </authorList>
    </citation>
    <scope>NUCLEOTIDE SEQUENCE</scope>
    <source>
        <strain>Durham</strain>
        <strain evidence="3">NC isolate 2 -- Noor lab</strain>
    </source>
</reference>
<feature type="chain" id="PRO_5004576951" evidence="1">
    <location>
        <begin position="28"/>
        <end position="76"/>
    </location>
</feature>
<evidence type="ECO:0000313" key="2">
    <source>
        <dbReference type="EnsemblMetazoa" id="MESCA002963-PA"/>
    </source>
</evidence>